<comment type="similarity">
    <text evidence="1">Belongs to the protein-tyrosine phosphatase family. Non-receptor class dual specificity subfamily.</text>
</comment>
<dbReference type="Gene3D" id="3.90.190.10">
    <property type="entry name" value="Protein tyrosine phosphatase superfamily"/>
    <property type="match status" value="1"/>
</dbReference>
<accession>A0A7R9KJU3</accession>
<evidence type="ECO:0000313" key="7">
    <source>
        <dbReference type="EMBL" id="CAD7623065.1"/>
    </source>
</evidence>
<dbReference type="CDD" id="cd14498">
    <property type="entry name" value="DSP"/>
    <property type="match status" value="1"/>
</dbReference>
<proteinExistence type="inferred from homology"/>
<dbReference type="GO" id="GO:0004725">
    <property type="term" value="F:protein tyrosine phosphatase activity"/>
    <property type="evidence" value="ECO:0007669"/>
    <property type="project" value="UniProtKB-EC"/>
</dbReference>
<name>A0A7R9KJU3_9ACAR</name>
<dbReference type="EMBL" id="CAJPIZ010001444">
    <property type="protein sequence ID" value="CAG2103495.1"/>
    <property type="molecule type" value="Genomic_DNA"/>
</dbReference>
<dbReference type="InterPro" id="IPR000387">
    <property type="entry name" value="Tyr_Pase_dom"/>
</dbReference>
<evidence type="ECO:0000256" key="3">
    <source>
        <dbReference type="ARBA" id="ARBA00022801"/>
    </source>
</evidence>
<dbReference type="OrthoDB" id="6408925at2759"/>
<keyword evidence="3" id="KW-0378">Hydrolase</keyword>
<evidence type="ECO:0000259" key="5">
    <source>
        <dbReference type="PROSITE" id="PS50054"/>
    </source>
</evidence>
<dbReference type="InterPro" id="IPR016130">
    <property type="entry name" value="Tyr_Pase_AS"/>
</dbReference>
<evidence type="ECO:0000256" key="2">
    <source>
        <dbReference type="ARBA" id="ARBA00013064"/>
    </source>
</evidence>
<dbReference type="PANTHER" id="PTHR45848:SF4">
    <property type="entry name" value="DUAL SPECIFICITY PROTEIN PHOSPHATASE 12"/>
    <property type="match status" value="1"/>
</dbReference>
<evidence type="ECO:0000256" key="1">
    <source>
        <dbReference type="ARBA" id="ARBA00008601"/>
    </source>
</evidence>
<dbReference type="GO" id="GO:0008138">
    <property type="term" value="F:protein tyrosine/serine/threonine phosphatase activity"/>
    <property type="evidence" value="ECO:0007669"/>
    <property type="project" value="TreeGrafter"/>
</dbReference>
<dbReference type="InterPro" id="IPR000340">
    <property type="entry name" value="Dual-sp_phosphatase_cat-dom"/>
</dbReference>
<dbReference type="PANTHER" id="PTHR45848">
    <property type="entry name" value="DUAL SPECIFICITY PROTEIN PHOSPHATASE 12 FAMILY MEMBER"/>
    <property type="match status" value="1"/>
</dbReference>
<keyword evidence="4" id="KW-0904">Protein phosphatase</keyword>
<feature type="domain" description="Tyrosine specific protein phosphatases" evidence="6">
    <location>
        <begin position="67"/>
        <end position="129"/>
    </location>
</feature>
<dbReference type="Proteomes" id="UP000759131">
    <property type="component" value="Unassembled WGS sequence"/>
</dbReference>
<dbReference type="EMBL" id="OC856019">
    <property type="protein sequence ID" value="CAD7623065.1"/>
    <property type="molecule type" value="Genomic_DNA"/>
</dbReference>
<dbReference type="InterPro" id="IPR029021">
    <property type="entry name" value="Prot-tyrosine_phosphatase-like"/>
</dbReference>
<evidence type="ECO:0000256" key="4">
    <source>
        <dbReference type="ARBA" id="ARBA00022912"/>
    </source>
</evidence>
<protein>
    <recommendedName>
        <fullName evidence="2">protein-tyrosine-phosphatase</fullName>
        <ecNumber evidence="2">3.1.3.48</ecNumber>
    </recommendedName>
</protein>
<feature type="domain" description="Tyrosine-protein phosphatase" evidence="5">
    <location>
        <begin position="7"/>
        <end position="150"/>
    </location>
</feature>
<dbReference type="SMART" id="SM00195">
    <property type="entry name" value="DSPc"/>
    <property type="match status" value="1"/>
</dbReference>
<organism evidence="7">
    <name type="scientific">Medioppia subpectinata</name>
    <dbReference type="NCBI Taxonomy" id="1979941"/>
    <lineage>
        <taxon>Eukaryota</taxon>
        <taxon>Metazoa</taxon>
        <taxon>Ecdysozoa</taxon>
        <taxon>Arthropoda</taxon>
        <taxon>Chelicerata</taxon>
        <taxon>Arachnida</taxon>
        <taxon>Acari</taxon>
        <taxon>Acariformes</taxon>
        <taxon>Sarcoptiformes</taxon>
        <taxon>Oribatida</taxon>
        <taxon>Brachypylina</taxon>
        <taxon>Oppioidea</taxon>
        <taxon>Oppiidae</taxon>
        <taxon>Medioppia</taxon>
    </lineage>
</organism>
<gene>
    <name evidence="7" type="ORF">OSB1V03_LOCUS3525</name>
</gene>
<reference evidence="7" key="1">
    <citation type="submission" date="2020-11" db="EMBL/GenBank/DDBJ databases">
        <authorList>
            <person name="Tran Van P."/>
        </authorList>
    </citation>
    <scope>NUCLEOTIDE SEQUENCE</scope>
</reference>
<sequence length="323" mass="37620">MNARHEDIDLIDNCLHLGNRLVATDVCKLFARKITDVLTVMDEPIDVDKRIAGIRYHHIDAEDNARQDLLTHFDNTYDIIDGCRQLGHSVLVHCRAGVSRSAAVVIAYLMRKRQLPFHDALELVRNCRPIIRPNEGFMDQLRLFERMDYRLNANDRQFRQWLWRLCANRDRLDYYYERRTVAEWMTPGLHWGQQLVCADCEFALFSQIHINSDFDEMYGSGAAPVTGLVNNQRIYIEPKEWMAELSAPDHSYGFIKCRCDAIVAEYELLTPYEDPLVANPLSSKHQCFKIRLMRGQTFRDQITDTKGGNRRGIRTSFNASKEF</sequence>
<dbReference type="SUPFAM" id="SSF52799">
    <property type="entry name" value="(Phosphotyrosine protein) phosphatases II"/>
    <property type="match status" value="1"/>
</dbReference>
<dbReference type="PROSITE" id="PS50056">
    <property type="entry name" value="TYR_PHOSPHATASE_2"/>
    <property type="match status" value="1"/>
</dbReference>
<dbReference type="InterPro" id="IPR020422">
    <property type="entry name" value="TYR_PHOSPHATASE_DUAL_dom"/>
</dbReference>
<dbReference type="Pfam" id="PF00782">
    <property type="entry name" value="DSPc"/>
    <property type="match status" value="1"/>
</dbReference>
<evidence type="ECO:0000313" key="8">
    <source>
        <dbReference type="Proteomes" id="UP000759131"/>
    </source>
</evidence>
<dbReference type="EC" id="3.1.3.48" evidence="2"/>
<dbReference type="AlphaFoldDB" id="A0A7R9KJU3"/>
<evidence type="ECO:0000259" key="6">
    <source>
        <dbReference type="PROSITE" id="PS50056"/>
    </source>
</evidence>
<dbReference type="PROSITE" id="PS00383">
    <property type="entry name" value="TYR_PHOSPHATASE_1"/>
    <property type="match status" value="1"/>
</dbReference>
<keyword evidence="8" id="KW-1185">Reference proteome</keyword>
<dbReference type="PROSITE" id="PS50054">
    <property type="entry name" value="TYR_PHOSPHATASE_DUAL"/>
    <property type="match status" value="1"/>
</dbReference>